<evidence type="ECO:0000256" key="3">
    <source>
        <dbReference type="ARBA" id="ARBA00022786"/>
    </source>
</evidence>
<reference evidence="10" key="1">
    <citation type="submission" date="2016-03" db="EMBL/GenBank/DDBJ databases">
        <authorList>
            <person name="Devillers Hugo."/>
        </authorList>
    </citation>
    <scope>NUCLEOTIDE SEQUENCE [LARGE SCALE GENOMIC DNA]</scope>
</reference>
<evidence type="ECO:0000313" key="9">
    <source>
        <dbReference type="EMBL" id="SCU83709.1"/>
    </source>
</evidence>
<evidence type="ECO:0000256" key="1">
    <source>
        <dbReference type="ARBA" id="ARBA00000707"/>
    </source>
</evidence>
<evidence type="ECO:0000259" key="8">
    <source>
        <dbReference type="PROSITE" id="PS50235"/>
    </source>
</evidence>
<dbReference type="PANTHER" id="PTHR24006">
    <property type="entry name" value="UBIQUITIN CARBOXYL-TERMINAL HYDROLASE"/>
    <property type="match status" value="1"/>
</dbReference>
<dbReference type="AlphaFoldDB" id="A0A1G4J219"/>
<proteinExistence type="inferred from homology"/>
<evidence type="ECO:0000256" key="5">
    <source>
        <dbReference type="ARBA" id="ARBA00022807"/>
    </source>
</evidence>
<comment type="similarity">
    <text evidence="6">Belongs to the peptidase C19 family.</text>
</comment>
<dbReference type="GO" id="GO:0005829">
    <property type="term" value="C:cytosol"/>
    <property type="evidence" value="ECO:0007669"/>
    <property type="project" value="TreeGrafter"/>
</dbReference>
<feature type="compositionally biased region" description="Polar residues" evidence="7">
    <location>
        <begin position="259"/>
        <end position="277"/>
    </location>
</feature>
<gene>
    <name evidence="9" type="ORF">LAME_0C06238G</name>
</gene>
<feature type="region of interest" description="Disordered" evidence="7">
    <location>
        <begin position="1"/>
        <end position="21"/>
    </location>
</feature>
<evidence type="ECO:0000256" key="4">
    <source>
        <dbReference type="ARBA" id="ARBA00022801"/>
    </source>
</evidence>
<dbReference type="PROSITE" id="PS50235">
    <property type="entry name" value="USP_3"/>
    <property type="match status" value="1"/>
</dbReference>
<organism evidence="9 10">
    <name type="scientific">Lachancea meyersii CBS 8951</name>
    <dbReference type="NCBI Taxonomy" id="1266667"/>
    <lineage>
        <taxon>Eukaryota</taxon>
        <taxon>Fungi</taxon>
        <taxon>Dikarya</taxon>
        <taxon>Ascomycota</taxon>
        <taxon>Saccharomycotina</taxon>
        <taxon>Saccharomycetes</taxon>
        <taxon>Saccharomycetales</taxon>
        <taxon>Saccharomycetaceae</taxon>
        <taxon>Lachancea</taxon>
    </lineage>
</organism>
<dbReference type="Proteomes" id="UP000191144">
    <property type="component" value="Chromosome C"/>
</dbReference>
<dbReference type="OrthoDB" id="429671at2759"/>
<comment type="catalytic activity">
    <reaction evidence="1 6">
        <text>Thiol-dependent hydrolysis of ester, thioester, amide, peptide and isopeptide bonds formed by the C-terminal Gly of ubiquitin (a 76-residue protein attached to proteins as an intracellular targeting signal).</text>
        <dbReference type="EC" id="3.4.19.12"/>
    </reaction>
</comment>
<dbReference type="InterPro" id="IPR018200">
    <property type="entry name" value="USP_CS"/>
</dbReference>
<dbReference type="GO" id="GO:0005634">
    <property type="term" value="C:nucleus"/>
    <property type="evidence" value="ECO:0007669"/>
    <property type="project" value="TreeGrafter"/>
</dbReference>
<dbReference type="InterPro" id="IPR028889">
    <property type="entry name" value="USP"/>
</dbReference>
<dbReference type="Pfam" id="PF00443">
    <property type="entry name" value="UCH"/>
    <property type="match status" value="1"/>
</dbReference>
<feature type="region of interest" description="Disordered" evidence="7">
    <location>
        <begin position="259"/>
        <end position="284"/>
    </location>
</feature>
<evidence type="ECO:0000313" key="10">
    <source>
        <dbReference type="Proteomes" id="UP000191144"/>
    </source>
</evidence>
<dbReference type="PANTHER" id="PTHR24006:SF687">
    <property type="entry name" value="UBIQUITIN CARBOXYL-TERMINAL HYDROLASE 10"/>
    <property type="match status" value="1"/>
</dbReference>
<protein>
    <recommendedName>
        <fullName evidence="6">Ubiquitin carboxyl-terminal hydrolase</fullName>
        <ecNumber evidence="6">3.4.19.12</ecNumber>
    </recommendedName>
</protein>
<name>A0A1G4J219_9SACH</name>
<sequence length="812" mass="88964">MSGNMPKDNQDRSYSMYPPTSPAVPPASMQYQMGVYGNPNNFAQYGYGYPMPMDMYASQGAPFMGYGMNPNMMYFGGANSGSAAAAVPPPTGQKRKYYANKNEVGNKNSENQYYGNGSGNSNSKVGSATGTAAAGHFSANGASKSVPITIKNQYKFELGNSNSVSTAGLKLKYPFFANTDAESFRHAQDARAQITLDAISHKLGPRLQSSFPDMENGMSVEDGIEVEADGNVDVDANADADIDTDNVQDITDQFQTAPATAPSFQPEVQSTPKTQPASEVKEETIQPTEIPAVAAPSKSVKSWSAVALGAVGSSGSSKVATASTTDKKDKKYIPPTIKSLEPVGVVAIRVCFDPEYVKYTTENLKGSGMALQTVAPRGIVNSGNICFMSSILQALLFCQPFVGLMNLMSVKTPAKMGPTGLSLLDACLELYRKFDRQTLEREKAARADSGVTGISSPLADAINPEDFYKALSKLPKFKDLRWGHQEDAEEFLTHLLDQLHEEFVHSICMLSESDISNLIRSINDENSKVVLIRNLATYKNAEFIKHPSNELKSLLDKFGIAPDDLEEDQEKGWQEVSSTSKKGKKTKTAAKRTVIVEPSPISVLFGGQFRSVLDVPQNKEPQSITLDPFQTIQLDISDPSVDDLESAFRKFSESEQIPFKTSTGNSVEAKKQTFIDKLPQVLLIQLKRFSFINNTDKSKIVNYNAYSGRVEKIRRKILYRHELTIPSESISSVNSNFHKQNGSSYKLIGVVYHHGVSPSGGHYTCDVFDGNLSKWYRIDDISLQEVDKEDILKGGEEGNDSRTAYILLYQRV</sequence>
<keyword evidence="3 6" id="KW-0833">Ubl conjugation pathway</keyword>
<dbReference type="InterPro" id="IPR050164">
    <property type="entry name" value="Peptidase_C19"/>
</dbReference>
<dbReference type="GO" id="GO:0006508">
    <property type="term" value="P:proteolysis"/>
    <property type="evidence" value="ECO:0007669"/>
    <property type="project" value="UniProtKB-KW"/>
</dbReference>
<dbReference type="SUPFAM" id="SSF54001">
    <property type="entry name" value="Cysteine proteinases"/>
    <property type="match status" value="1"/>
</dbReference>
<dbReference type="GO" id="GO:0016579">
    <property type="term" value="P:protein deubiquitination"/>
    <property type="evidence" value="ECO:0007669"/>
    <property type="project" value="InterPro"/>
</dbReference>
<keyword evidence="5 6" id="KW-0788">Thiol protease</keyword>
<evidence type="ECO:0000256" key="7">
    <source>
        <dbReference type="SAM" id="MobiDB-lite"/>
    </source>
</evidence>
<keyword evidence="2 6" id="KW-0645">Protease</keyword>
<dbReference type="Gene3D" id="3.90.70.10">
    <property type="entry name" value="Cysteine proteinases"/>
    <property type="match status" value="1"/>
</dbReference>
<evidence type="ECO:0000256" key="6">
    <source>
        <dbReference type="RuleBase" id="RU366025"/>
    </source>
</evidence>
<keyword evidence="4 6" id="KW-0378">Hydrolase</keyword>
<dbReference type="PROSITE" id="PS00973">
    <property type="entry name" value="USP_2"/>
    <property type="match status" value="1"/>
</dbReference>
<dbReference type="EMBL" id="LT598479">
    <property type="protein sequence ID" value="SCU83709.1"/>
    <property type="molecule type" value="Genomic_DNA"/>
</dbReference>
<dbReference type="GO" id="GO:0004843">
    <property type="term" value="F:cysteine-type deubiquitinase activity"/>
    <property type="evidence" value="ECO:0007669"/>
    <property type="project" value="UniProtKB-UniRule"/>
</dbReference>
<dbReference type="CDD" id="cd02257">
    <property type="entry name" value="Peptidase_C19"/>
    <property type="match status" value="1"/>
</dbReference>
<feature type="domain" description="USP" evidence="8">
    <location>
        <begin position="377"/>
        <end position="812"/>
    </location>
</feature>
<keyword evidence="10" id="KW-1185">Reference proteome</keyword>
<accession>A0A1G4J219</accession>
<evidence type="ECO:0000256" key="2">
    <source>
        <dbReference type="ARBA" id="ARBA00022670"/>
    </source>
</evidence>
<dbReference type="PROSITE" id="PS00972">
    <property type="entry name" value="USP_1"/>
    <property type="match status" value="1"/>
</dbReference>
<dbReference type="EC" id="3.4.19.12" evidence="6"/>
<dbReference type="InterPro" id="IPR038765">
    <property type="entry name" value="Papain-like_cys_pep_sf"/>
</dbReference>
<dbReference type="InterPro" id="IPR001394">
    <property type="entry name" value="Peptidase_C19_UCH"/>
</dbReference>